<dbReference type="GO" id="GO:0005576">
    <property type="term" value="C:extracellular region"/>
    <property type="evidence" value="ECO:0007669"/>
    <property type="project" value="EnsemblFungi"/>
</dbReference>
<dbReference type="HOGENOM" id="CLU_027285_1_0_1"/>
<dbReference type="PANTHER" id="PTHR16631">
    <property type="entry name" value="GLUCAN 1,3-BETA-GLUCOSIDASE"/>
    <property type="match status" value="1"/>
</dbReference>
<feature type="signal peptide" evidence="14">
    <location>
        <begin position="1"/>
        <end position="18"/>
    </location>
</feature>
<evidence type="ECO:0000256" key="14">
    <source>
        <dbReference type="SAM" id="SignalP"/>
    </source>
</evidence>
<dbReference type="Gene3D" id="3.20.20.80">
    <property type="entry name" value="Glycosidases"/>
    <property type="match status" value="2"/>
</dbReference>
<dbReference type="GeneID" id="96904111"/>
<comment type="similarity">
    <text evidence="2 12">Belongs to the glycosyl hydrolase 17 family.</text>
</comment>
<feature type="chain" id="PRO_5003410705" description="Glycoside hydrolase family 17 protein" evidence="14">
    <location>
        <begin position="19"/>
        <end position="355"/>
    </location>
</feature>
<dbReference type="PANTHER" id="PTHR16631:SF14">
    <property type="entry name" value="FAMILY 17 GLUCOSIDASE SCW10-RELATED"/>
    <property type="match status" value="1"/>
</dbReference>
<dbReference type="eggNOG" id="ENOG502QTKT">
    <property type="taxonomic scope" value="Eukaryota"/>
</dbReference>
<keyword evidence="7 13" id="KW-0378">Hydrolase</keyword>
<evidence type="ECO:0000256" key="7">
    <source>
        <dbReference type="ARBA" id="ARBA00022801"/>
    </source>
</evidence>
<dbReference type="GO" id="GO:0000747">
    <property type="term" value="P:conjugation with cellular fusion"/>
    <property type="evidence" value="ECO:0007669"/>
    <property type="project" value="EnsemblFungi"/>
</dbReference>
<dbReference type="OMA" id="CHNANDV"/>
<proteinExistence type="inferred from homology"/>
<dbReference type="PROSITE" id="PS00587">
    <property type="entry name" value="GLYCOSYL_HYDROL_F17"/>
    <property type="match status" value="1"/>
</dbReference>
<keyword evidence="8" id="KW-0325">Glycoprotein</keyword>
<dbReference type="InParanoid" id="G0VG64"/>
<keyword evidence="16" id="KW-1185">Reference proteome</keyword>
<evidence type="ECO:0000313" key="15">
    <source>
        <dbReference type="EMBL" id="CCC70484.1"/>
    </source>
</evidence>
<reference key="2">
    <citation type="submission" date="2011-08" db="EMBL/GenBank/DDBJ databases">
        <title>Genome sequence of Naumovozyma castellii.</title>
        <authorList>
            <person name="Gordon J.L."/>
            <person name="Armisen D."/>
            <person name="Proux-Wera E."/>
            <person name="OhEigeartaigh S.S."/>
            <person name="Byrne K.P."/>
            <person name="Wolfe K.H."/>
        </authorList>
    </citation>
    <scope>NUCLEOTIDE SEQUENCE</scope>
    <source>
        <strain>Type strain:CBS 4309</strain>
    </source>
</reference>
<name>G0VG64_NAUCA</name>
<dbReference type="AlphaFoldDB" id="G0VG64"/>
<dbReference type="InterPro" id="IPR017853">
    <property type="entry name" value="GH"/>
</dbReference>
<evidence type="ECO:0000256" key="6">
    <source>
        <dbReference type="ARBA" id="ARBA00022729"/>
    </source>
</evidence>
<keyword evidence="4" id="KW-0964">Secreted</keyword>
<evidence type="ECO:0000256" key="11">
    <source>
        <dbReference type="ARBA" id="ARBA00056660"/>
    </source>
</evidence>
<evidence type="ECO:0000256" key="3">
    <source>
        <dbReference type="ARBA" id="ARBA00022512"/>
    </source>
</evidence>
<dbReference type="GO" id="GO:0009277">
    <property type="term" value="C:fungal-type cell wall"/>
    <property type="evidence" value="ECO:0007669"/>
    <property type="project" value="EnsemblFungi"/>
</dbReference>
<dbReference type="EMBL" id="HE576756">
    <property type="protein sequence ID" value="CCC70484.1"/>
    <property type="molecule type" value="Genomic_DNA"/>
</dbReference>
<keyword evidence="6 14" id="KW-0732">Signal</keyword>
<accession>G0VG64</accession>
<reference evidence="15 16" key="1">
    <citation type="journal article" date="2011" name="Proc. Natl. Acad. Sci. U.S.A.">
        <title>Evolutionary erosion of yeast sex chromosomes by mating-type switching accidents.</title>
        <authorList>
            <person name="Gordon J.L."/>
            <person name="Armisen D."/>
            <person name="Proux-Wera E."/>
            <person name="Oheigeartaigh S.S."/>
            <person name="Byrne K.P."/>
            <person name="Wolfe K.H."/>
        </authorList>
    </citation>
    <scope>NUCLEOTIDE SEQUENCE [LARGE SCALE GENOMIC DNA]</scope>
    <source>
        <strain evidence="16">ATCC 76901 / BCRC 22586 / CBS 4309 / NBRC 1992 / NRRL Y-12630</strain>
    </source>
</reference>
<comment type="subcellular location">
    <subcellularLocation>
        <location evidence="1">Secreted</location>
        <location evidence="1">Cell wall</location>
    </subcellularLocation>
</comment>
<dbReference type="GO" id="GO:0005773">
    <property type="term" value="C:vacuole"/>
    <property type="evidence" value="ECO:0007669"/>
    <property type="project" value="EnsemblFungi"/>
</dbReference>
<dbReference type="FunFam" id="3.20.20.80:FF:000111">
    <property type="entry name" value="Soluble cell wall protein"/>
    <property type="match status" value="1"/>
</dbReference>
<keyword evidence="10" id="KW-0961">Cell wall biogenesis/degradation</keyword>
<dbReference type="STRING" id="1064592.G0VG64"/>
<evidence type="ECO:0008006" key="17">
    <source>
        <dbReference type="Google" id="ProtNLM"/>
    </source>
</evidence>
<evidence type="ECO:0000256" key="9">
    <source>
        <dbReference type="ARBA" id="ARBA00023295"/>
    </source>
</evidence>
<evidence type="ECO:0000256" key="1">
    <source>
        <dbReference type="ARBA" id="ARBA00004191"/>
    </source>
</evidence>
<dbReference type="InterPro" id="IPR000490">
    <property type="entry name" value="Glyco_hydro_17"/>
</dbReference>
<dbReference type="GO" id="GO:0071555">
    <property type="term" value="P:cell wall organization"/>
    <property type="evidence" value="ECO:0007669"/>
    <property type="project" value="UniProtKB-KW"/>
</dbReference>
<evidence type="ECO:0000256" key="5">
    <source>
        <dbReference type="ARBA" id="ARBA00022685"/>
    </source>
</evidence>
<protein>
    <recommendedName>
        <fullName evidence="17">Glycoside hydrolase family 17 protein</fullName>
    </recommendedName>
</protein>
<keyword evidence="5" id="KW-0165">Cleavage on pair of basic residues</keyword>
<dbReference type="KEGG" id="ncs:NCAS_0E04140"/>
<evidence type="ECO:0000256" key="4">
    <source>
        <dbReference type="ARBA" id="ARBA00022525"/>
    </source>
</evidence>
<gene>
    <name evidence="15" type="primary">NCAS0E04140</name>
    <name evidence="15" type="ordered locus">NCAS_0E04140</name>
</gene>
<evidence type="ECO:0000256" key="10">
    <source>
        <dbReference type="ARBA" id="ARBA00023316"/>
    </source>
</evidence>
<dbReference type="Pfam" id="PF00332">
    <property type="entry name" value="Glyco_hydro_17"/>
    <property type="match status" value="1"/>
</dbReference>
<evidence type="ECO:0000256" key="8">
    <source>
        <dbReference type="ARBA" id="ARBA00023180"/>
    </source>
</evidence>
<comment type="function">
    <text evidence="11">Glucanases possibly play a role in cell expansion during growth, in cell-cell fusion during mating, and in spore release during sporulation.</text>
</comment>
<dbReference type="GO" id="GO:0009986">
    <property type="term" value="C:cell surface"/>
    <property type="evidence" value="ECO:0007669"/>
    <property type="project" value="TreeGrafter"/>
</dbReference>
<organism evidence="15 16">
    <name type="scientific">Naumovozyma castellii</name>
    <name type="common">Yeast</name>
    <name type="synonym">Saccharomyces castellii</name>
    <dbReference type="NCBI Taxonomy" id="27288"/>
    <lineage>
        <taxon>Eukaryota</taxon>
        <taxon>Fungi</taxon>
        <taxon>Dikarya</taxon>
        <taxon>Ascomycota</taxon>
        <taxon>Saccharomycotina</taxon>
        <taxon>Saccharomycetes</taxon>
        <taxon>Saccharomycetales</taxon>
        <taxon>Saccharomycetaceae</taxon>
        <taxon>Naumovozyma</taxon>
    </lineage>
</organism>
<sequence length="355" mass="37076">MRFSTLVTSASLLGAAVALPAVHQHREKRDAEAVVEAVNQDNVAAAAGAVVTTTTTVGAAAAAAATPAAAKAASTQAAKAAASSSSSSSSSSDSTEMTAVGVKGITYSPYNADGSCKSSSQVASDLQTLKDYPVIRLYGTDCDQVANVLQNKASSQKVFLGVYFIDQIQSSIDTMSAAIKQYGSWDDVVSVSIGNELVNSNQATPAQVGQYVATGRAALTAAGYTGKVVSVDTFISVINNPELCQYSDYMAVNAHAYFDQYTEAANAGDWVLQQIQRVWTACDGKKDVVITESGWPSKGETYGVAVPSKANQQAAIASIKKACGSDTYLFTAFNDYWKADGAYGVEKYFGVHSDE</sequence>
<dbReference type="InterPro" id="IPR050732">
    <property type="entry name" value="Beta-glucan_modifiers"/>
</dbReference>
<keyword evidence="3" id="KW-0134">Cell wall</keyword>
<evidence type="ECO:0000256" key="13">
    <source>
        <dbReference type="RuleBase" id="RU004336"/>
    </source>
</evidence>
<keyword evidence="9 13" id="KW-0326">Glycosidase</keyword>
<evidence type="ECO:0000256" key="2">
    <source>
        <dbReference type="ARBA" id="ARBA00008773"/>
    </source>
</evidence>
<dbReference type="OrthoDB" id="941679at2759"/>
<dbReference type="Proteomes" id="UP000001640">
    <property type="component" value="Chromosome 5"/>
</dbReference>
<dbReference type="SUPFAM" id="SSF51445">
    <property type="entry name" value="(Trans)glycosidases"/>
    <property type="match status" value="1"/>
</dbReference>
<dbReference type="RefSeq" id="XP_003676840.1">
    <property type="nucleotide sequence ID" value="XM_003676792.1"/>
</dbReference>
<evidence type="ECO:0000256" key="12">
    <source>
        <dbReference type="RuleBase" id="RU004335"/>
    </source>
</evidence>
<evidence type="ECO:0000313" key="16">
    <source>
        <dbReference type="Proteomes" id="UP000001640"/>
    </source>
</evidence>
<dbReference type="GO" id="GO:0005975">
    <property type="term" value="P:carbohydrate metabolic process"/>
    <property type="evidence" value="ECO:0007669"/>
    <property type="project" value="InterPro"/>
</dbReference>
<dbReference type="GO" id="GO:0042973">
    <property type="term" value="F:glucan endo-1,3-beta-D-glucosidase activity"/>
    <property type="evidence" value="ECO:0007669"/>
    <property type="project" value="TreeGrafter"/>
</dbReference>